<feature type="domain" description="GHMP kinase N-terminal" evidence="4">
    <location>
        <begin position="88"/>
        <end position="175"/>
    </location>
</feature>
<dbReference type="PANTHER" id="PTHR10457">
    <property type="entry name" value="MEVALONATE KINASE/GALACTOKINASE"/>
    <property type="match status" value="1"/>
</dbReference>
<dbReference type="InterPro" id="IPR019539">
    <property type="entry name" value="GalKase_N"/>
</dbReference>
<dbReference type="SUPFAM" id="SSF54211">
    <property type="entry name" value="Ribosomal protein S5 domain 2-like"/>
    <property type="match status" value="1"/>
</dbReference>
<accession>A0A382A4G4</accession>
<name>A0A382A4G4_9ZZZZ</name>
<dbReference type="Pfam" id="PF00288">
    <property type="entry name" value="GHMP_kinases_N"/>
    <property type="match status" value="1"/>
</dbReference>
<evidence type="ECO:0000259" key="4">
    <source>
        <dbReference type="Pfam" id="PF00288"/>
    </source>
</evidence>
<dbReference type="AlphaFoldDB" id="A0A382A4G4"/>
<evidence type="ECO:0000313" key="6">
    <source>
        <dbReference type="EMBL" id="SVA95843.1"/>
    </source>
</evidence>
<sequence>MENNIKNFKNIFAEDIVSQAFAHARVNLIGEHTDYTGGYVLPSLLPYKTFVYISENRNPTYAVYSEFFKEKIEFNDFMKSKSNEWVDYVKGCLFVFFDENEKIKNTYVNIYLESDIPMGRGISSSSALCVATLKALNKFFGTSFSDKHIAILAQKVERNYIGVSGGIMDQMVSSIGIQGKAFFLDCLSLKYELLEIPSNWQFCLIDSAVQR</sequence>
<evidence type="ECO:0000259" key="5">
    <source>
        <dbReference type="Pfam" id="PF10509"/>
    </source>
</evidence>
<dbReference type="InterPro" id="IPR000705">
    <property type="entry name" value="Galactokinase"/>
</dbReference>
<dbReference type="GO" id="GO:0006012">
    <property type="term" value="P:galactose metabolic process"/>
    <property type="evidence" value="ECO:0007669"/>
    <property type="project" value="InterPro"/>
</dbReference>
<dbReference type="EMBL" id="UINC01023687">
    <property type="protein sequence ID" value="SVA95843.1"/>
    <property type="molecule type" value="Genomic_DNA"/>
</dbReference>
<dbReference type="InterPro" id="IPR006204">
    <property type="entry name" value="GHMP_kinase_N_dom"/>
</dbReference>
<dbReference type="InterPro" id="IPR014721">
    <property type="entry name" value="Ribsml_uS5_D2-typ_fold_subgr"/>
</dbReference>
<dbReference type="Pfam" id="PF10509">
    <property type="entry name" value="GalKase_gal_bdg"/>
    <property type="match status" value="1"/>
</dbReference>
<evidence type="ECO:0000256" key="1">
    <source>
        <dbReference type="ARBA" id="ARBA00006566"/>
    </source>
</evidence>
<dbReference type="Gene3D" id="3.30.230.10">
    <property type="match status" value="1"/>
</dbReference>
<dbReference type="PANTHER" id="PTHR10457:SF7">
    <property type="entry name" value="GALACTOKINASE-RELATED"/>
    <property type="match status" value="1"/>
</dbReference>
<dbReference type="GO" id="GO:0005829">
    <property type="term" value="C:cytosol"/>
    <property type="evidence" value="ECO:0007669"/>
    <property type="project" value="TreeGrafter"/>
</dbReference>
<protein>
    <recommendedName>
        <fullName evidence="7">Galactokinase N-terminal domain-containing protein</fullName>
    </recommendedName>
</protein>
<feature type="non-terminal residue" evidence="6">
    <location>
        <position position="211"/>
    </location>
</feature>
<keyword evidence="3" id="KW-0067">ATP-binding</keyword>
<dbReference type="PRINTS" id="PR00473">
    <property type="entry name" value="GALCTOKINASE"/>
</dbReference>
<dbReference type="PRINTS" id="PR00959">
    <property type="entry name" value="MEVGALKINASE"/>
</dbReference>
<evidence type="ECO:0008006" key="7">
    <source>
        <dbReference type="Google" id="ProtNLM"/>
    </source>
</evidence>
<gene>
    <name evidence="6" type="ORF">METZ01_LOCUS148697</name>
</gene>
<keyword evidence="2" id="KW-0547">Nucleotide-binding</keyword>
<feature type="domain" description="Galactokinase N-terminal" evidence="5">
    <location>
        <begin position="7"/>
        <end position="54"/>
    </location>
</feature>
<dbReference type="GO" id="GO:0004335">
    <property type="term" value="F:galactokinase activity"/>
    <property type="evidence" value="ECO:0007669"/>
    <property type="project" value="InterPro"/>
</dbReference>
<proteinExistence type="inferred from homology"/>
<dbReference type="InterPro" id="IPR020568">
    <property type="entry name" value="Ribosomal_Su5_D2-typ_SF"/>
</dbReference>
<comment type="similarity">
    <text evidence="1">Belongs to the GHMP kinase family. GalK subfamily.</text>
</comment>
<reference evidence="6" key="1">
    <citation type="submission" date="2018-05" db="EMBL/GenBank/DDBJ databases">
        <authorList>
            <person name="Lanie J.A."/>
            <person name="Ng W.-L."/>
            <person name="Kazmierczak K.M."/>
            <person name="Andrzejewski T.M."/>
            <person name="Davidsen T.M."/>
            <person name="Wayne K.J."/>
            <person name="Tettelin H."/>
            <person name="Glass J.I."/>
            <person name="Rusch D."/>
            <person name="Podicherti R."/>
            <person name="Tsui H.-C.T."/>
            <person name="Winkler M.E."/>
        </authorList>
    </citation>
    <scope>NUCLEOTIDE SEQUENCE</scope>
</reference>
<dbReference type="GO" id="GO:0005524">
    <property type="term" value="F:ATP binding"/>
    <property type="evidence" value="ECO:0007669"/>
    <property type="project" value="UniProtKB-KW"/>
</dbReference>
<organism evidence="6">
    <name type="scientific">marine metagenome</name>
    <dbReference type="NCBI Taxonomy" id="408172"/>
    <lineage>
        <taxon>unclassified sequences</taxon>
        <taxon>metagenomes</taxon>
        <taxon>ecological metagenomes</taxon>
    </lineage>
</organism>
<evidence type="ECO:0000256" key="3">
    <source>
        <dbReference type="ARBA" id="ARBA00022840"/>
    </source>
</evidence>
<evidence type="ECO:0000256" key="2">
    <source>
        <dbReference type="ARBA" id="ARBA00022741"/>
    </source>
</evidence>